<dbReference type="InterPro" id="IPR028081">
    <property type="entry name" value="Leu-bd"/>
</dbReference>
<dbReference type="InterPro" id="IPR028082">
    <property type="entry name" value="Peripla_BP_I"/>
</dbReference>
<proteinExistence type="predicted"/>
<sequence length="435" mass="48230">MTVRKPKGLTRTVDRRKFLRHTAGIAAAIAASAAMPRYGLAAQRTVKVGFLAPLTGDVAAWGLPGRDGCLIWVDAVNAKGGIDIGGEKHTIEIISYDNEYAPDRALVGAKKLVLEDEVDFIMMLGGDTFAGVQKFVNQKKMLVSTLLPSDLSPDTPYLIAPCEVHPIYNVTGVEWLKENKPELKTVAMCAQEDALGLPSIATYRAAFEAAGIDIVYDKFFSDATTDFAPIVTAMLASKPDILCWDTAYEPFVHALTEQAFLQGFKGQIISCTADNYPAMVKKTSKEFMEGFIFQFPDFDDKALNDPRVNFENPNGFYEEYQKRFPDTWSAVSWEYSSILDLWSDAVEKAGTTDSVSVLAAMKAGGTGRHAFGEAKWWGKELFGIDNALVGDWPVVAIKDGKAVIQEYRSIPDWWDRHGDLLIKHMRELGQMWDQR</sequence>
<dbReference type="Gene3D" id="3.40.50.2300">
    <property type="match status" value="2"/>
</dbReference>
<accession>A0A3B0SB82</accession>
<dbReference type="PROSITE" id="PS51318">
    <property type="entry name" value="TAT"/>
    <property type="match status" value="1"/>
</dbReference>
<dbReference type="AlphaFoldDB" id="A0A3B0SB82"/>
<organism evidence="3">
    <name type="scientific">hydrothermal vent metagenome</name>
    <dbReference type="NCBI Taxonomy" id="652676"/>
    <lineage>
        <taxon>unclassified sequences</taxon>
        <taxon>metagenomes</taxon>
        <taxon>ecological metagenomes</taxon>
    </lineage>
</organism>
<dbReference type="PANTHER" id="PTHR30483:SF6">
    <property type="entry name" value="PERIPLASMIC BINDING PROTEIN OF ABC TRANSPORTER FOR NATURAL AMINO ACIDS"/>
    <property type="match status" value="1"/>
</dbReference>
<evidence type="ECO:0000313" key="3">
    <source>
        <dbReference type="EMBL" id="VAW00012.1"/>
    </source>
</evidence>
<reference evidence="3" key="1">
    <citation type="submission" date="2018-06" db="EMBL/GenBank/DDBJ databases">
        <authorList>
            <person name="Zhirakovskaya E."/>
        </authorList>
    </citation>
    <scope>NUCLEOTIDE SEQUENCE</scope>
</reference>
<dbReference type="SUPFAM" id="SSF53822">
    <property type="entry name" value="Periplasmic binding protein-like I"/>
    <property type="match status" value="1"/>
</dbReference>
<dbReference type="CDD" id="cd06336">
    <property type="entry name" value="PBP1_ABC_ligand_binding-like"/>
    <property type="match status" value="1"/>
</dbReference>
<dbReference type="InterPro" id="IPR051010">
    <property type="entry name" value="BCAA_transport"/>
</dbReference>
<dbReference type="EMBL" id="UOEF01000294">
    <property type="protein sequence ID" value="VAW00012.1"/>
    <property type="molecule type" value="Genomic_DNA"/>
</dbReference>
<dbReference type="Pfam" id="PF13458">
    <property type="entry name" value="Peripla_BP_6"/>
    <property type="match status" value="1"/>
</dbReference>
<protein>
    <submittedName>
        <fullName evidence="3">ABC transporter, substrate-binding protein (Cluster 4, leucine/isoleucine/valine/benzoate)</fullName>
    </submittedName>
</protein>
<evidence type="ECO:0000259" key="2">
    <source>
        <dbReference type="Pfam" id="PF13458"/>
    </source>
</evidence>
<gene>
    <name evidence="3" type="ORF">MNBD_ALPHA04-602</name>
</gene>
<keyword evidence="1" id="KW-0732">Signal</keyword>
<feature type="domain" description="Leucine-binding protein" evidence="2">
    <location>
        <begin position="45"/>
        <end position="400"/>
    </location>
</feature>
<dbReference type="PANTHER" id="PTHR30483">
    <property type="entry name" value="LEUCINE-SPECIFIC-BINDING PROTEIN"/>
    <property type="match status" value="1"/>
</dbReference>
<name>A0A3B0SB82_9ZZZZ</name>
<evidence type="ECO:0000256" key="1">
    <source>
        <dbReference type="ARBA" id="ARBA00022729"/>
    </source>
</evidence>
<dbReference type="InterPro" id="IPR006311">
    <property type="entry name" value="TAT_signal"/>
</dbReference>